<dbReference type="AlphaFoldDB" id="A0A814F5H5"/>
<evidence type="ECO:0000259" key="1">
    <source>
        <dbReference type="Pfam" id="PF01909"/>
    </source>
</evidence>
<proteinExistence type="predicted"/>
<dbReference type="Gene3D" id="3.30.460.10">
    <property type="entry name" value="Beta Polymerase, domain 2"/>
    <property type="match status" value="1"/>
</dbReference>
<evidence type="ECO:0000313" key="2">
    <source>
        <dbReference type="EMBL" id="CAF0976144.1"/>
    </source>
</evidence>
<gene>
    <name evidence="2" type="ORF">XAT740_LOCUS11933</name>
</gene>
<evidence type="ECO:0000313" key="3">
    <source>
        <dbReference type="Proteomes" id="UP000663828"/>
    </source>
</evidence>
<name>A0A814F5H5_ADIRI</name>
<dbReference type="EMBL" id="CAJNOR010000665">
    <property type="protein sequence ID" value="CAF0976144.1"/>
    <property type="molecule type" value="Genomic_DNA"/>
</dbReference>
<dbReference type="InterPro" id="IPR043519">
    <property type="entry name" value="NT_sf"/>
</dbReference>
<dbReference type="GO" id="GO:0016779">
    <property type="term" value="F:nucleotidyltransferase activity"/>
    <property type="evidence" value="ECO:0007669"/>
    <property type="project" value="InterPro"/>
</dbReference>
<sequence length="283" mass="32362">MQTLVFVVLKIINDIMADHSCLSALDIDELIHRFDQSDIVQALILMGSYARNEAGPCSDIDLVRFVVKGAKVSDDGTHLFQNRTLITICTVDENDYEKWFTDPYEATKWISGLRVARALVDRNGFFTNGLQTRAHDFVWNDEMQSRANIEASRRMVDWCEEANKGLEGLRRSNDNGRLLNACHGLSWGLSEVIQIHRGILVSSDNNAFDEIELALGDNERMIDLRRVTFGITGINTLRQRVLAGLQFFVLLAEQMFDVWQEIDHEMIQHTVEKIHHYHPNTSV</sequence>
<protein>
    <recommendedName>
        <fullName evidence="1">Polymerase nucleotidyl transferase domain-containing protein</fullName>
    </recommendedName>
</protein>
<dbReference type="InterPro" id="IPR002934">
    <property type="entry name" value="Polymerase_NTP_transf_dom"/>
</dbReference>
<feature type="domain" description="Polymerase nucleotidyl transferase" evidence="1">
    <location>
        <begin position="29"/>
        <end position="69"/>
    </location>
</feature>
<dbReference type="SUPFAM" id="SSF81301">
    <property type="entry name" value="Nucleotidyltransferase"/>
    <property type="match status" value="1"/>
</dbReference>
<accession>A0A814F5H5</accession>
<keyword evidence="3" id="KW-1185">Reference proteome</keyword>
<dbReference type="Pfam" id="PF01909">
    <property type="entry name" value="NTP_transf_2"/>
    <property type="match status" value="1"/>
</dbReference>
<dbReference type="CDD" id="cd05403">
    <property type="entry name" value="NT_KNTase_like"/>
    <property type="match status" value="1"/>
</dbReference>
<organism evidence="2 3">
    <name type="scientific">Adineta ricciae</name>
    <name type="common">Rotifer</name>
    <dbReference type="NCBI Taxonomy" id="249248"/>
    <lineage>
        <taxon>Eukaryota</taxon>
        <taxon>Metazoa</taxon>
        <taxon>Spiralia</taxon>
        <taxon>Gnathifera</taxon>
        <taxon>Rotifera</taxon>
        <taxon>Eurotatoria</taxon>
        <taxon>Bdelloidea</taxon>
        <taxon>Adinetida</taxon>
        <taxon>Adinetidae</taxon>
        <taxon>Adineta</taxon>
    </lineage>
</organism>
<comment type="caution">
    <text evidence="2">The sequence shown here is derived from an EMBL/GenBank/DDBJ whole genome shotgun (WGS) entry which is preliminary data.</text>
</comment>
<reference evidence="2" key="1">
    <citation type="submission" date="2021-02" db="EMBL/GenBank/DDBJ databases">
        <authorList>
            <person name="Nowell W R."/>
        </authorList>
    </citation>
    <scope>NUCLEOTIDE SEQUENCE</scope>
</reference>
<dbReference type="Proteomes" id="UP000663828">
    <property type="component" value="Unassembled WGS sequence"/>
</dbReference>